<proteinExistence type="predicted"/>
<dbReference type="RefSeq" id="WP_049706698.1">
    <property type="nucleotide sequence ID" value="NZ_BMFM01000001.1"/>
</dbReference>
<evidence type="ECO:0000313" key="1">
    <source>
        <dbReference type="EMBL" id="QEE22160.1"/>
    </source>
</evidence>
<accession>A0A5B9DRV1</accession>
<dbReference type="AlphaFoldDB" id="A0A5B9DRV1"/>
<organism evidence="1 2">
    <name type="scientific">Paradevosia tibetensis</name>
    <dbReference type="NCBI Taxonomy" id="1447062"/>
    <lineage>
        <taxon>Bacteria</taxon>
        <taxon>Pseudomonadati</taxon>
        <taxon>Pseudomonadota</taxon>
        <taxon>Alphaproteobacteria</taxon>
        <taxon>Hyphomicrobiales</taxon>
        <taxon>Devosiaceae</taxon>
        <taxon>Paradevosia</taxon>
    </lineage>
</organism>
<evidence type="ECO:0000313" key="2">
    <source>
        <dbReference type="Proteomes" id="UP000321062"/>
    </source>
</evidence>
<gene>
    <name evidence="1" type="ORF">FNA67_19210</name>
</gene>
<dbReference type="OrthoDB" id="495539at2"/>
<sequence length="147" mass="15522">MGKVLLAAALATLLTCAAAPTALAGPMQTMKADADGLVVFTMPSGNIGCTYVPEGGTSVYEPADGGPELICERVEPVYVAVRIGRDGRPQRTDNPDEQGCCSLDQKFAYGRRWSEGPFACKSEKSGLTCTSARGHGFSMSRAAIRTW</sequence>
<protein>
    <submittedName>
        <fullName evidence="1">Uncharacterized protein</fullName>
    </submittedName>
</protein>
<name>A0A5B9DRV1_9HYPH</name>
<dbReference type="Proteomes" id="UP000321062">
    <property type="component" value="Chromosome"/>
</dbReference>
<keyword evidence="2" id="KW-1185">Reference proteome</keyword>
<dbReference type="EMBL" id="CP041690">
    <property type="protein sequence ID" value="QEE22160.1"/>
    <property type="molecule type" value="Genomic_DNA"/>
</dbReference>
<dbReference type="KEGG" id="yti:FNA67_19210"/>
<reference evidence="1 2" key="1">
    <citation type="journal article" date="2015" name="Int. J. Syst. Evol. Microbiol.">
        <title>Youhaiella tibetensis gen. nov., sp. nov., isolated from subsurface sediment.</title>
        <authorList>
            <person name="Wang Y.X."/>
            <person name="Huang F.Q."/>
            <person name="Nogi Y."/>
            <person name="Pang S.J."/>
            <person name="Wang P.K."/>
            <person name="Lv J."/>
        </authorList>
    </citation>
    <scope>NUCLEOTIDE SEQUENCE [LARGE SCALE GENOMIC DNA]</scope>
    <source>
        <strain evidence="2">fig4</strain>
    </source>
</reference>